<comment type="cofactor">
    <cofactor evidence="14 15">
        <name>Mg(2+)</name>
        <dbReference type="ChEBI" id="CHEBI:18420"/>
    </cofactor>
    <cofactor evidence="14 15">
        <name>Mn(2+)</name>
        <dbReference type="ChEBI" id="CHEBI:29035"/>
    </cofactor>
    <text evidence="14 15">Binds 1 Mg(2+) or Mn(2+) ion per subunit.</text>
</comment>
<keyword evidence="13 14" id="KW-0100">Branched-chain amino acid biosynthesis</keyword>
<keyword evidence="7 14" id="KW-0028">Amino-acid biosynthesis</keyword>
<dbReference type="FunFam" id="3.40.718.10:FF:000006">
    <property type="entry name" value="3-isopropylmalate dehydrogenase"/>
    <property type="match status" value="1"/>
</dbReference>
<evidence type="ECO:0000256" key="4">
    <source>
        <dbReference type="ARBA" id="ARBA00008319"/>
    </source>
</evidence>
<dbReference type="HAMAP" id="MF_01033">
    <property type="entry name" value="LeuB_type1"/>
    <property type="match status" value="1"/>
</dbReference>
<feature type="binding site" evidence="14">
    <location>
        <position position="133"/>
    </location>
    <ligand>
        <name>substrate</name>
    </ligand>
</feature>
<dbReference type="Gene3D" id="3.40.718.10">
    <property type="entry name" value="Isopropylmalate Dehydrogenase"/>
    <property type="match status" value="1"/>
</dbReference>
<dbReference type="EMBL" id="QOPE01000001">
    <property type="protein sequence ID" value="RCL42879.1"/>
    <property type="molecule type" value="Genomic_DNA"/>
</dbReference>
<comment type="subunit">
    <text evidence="5 14 15">Homodimer.</text>
</comment>
<accession>A0A368BZW6</accession>
<feature type="binding site" evidence="14">
    <location>
        <position position="223"/>
    </location>
    <ligand>
        <name>Mg(2+)</name>
        <dbReference type="ChEBI" id="CHEBI:18420"/>
    </ligand>
</feature>
<dbReference type="UniPathway" id="UPA00048">
    <property type="reaction ID" value="UER00072"/>
</dbReference>
<comment type="pathway">
    <text evidence="3 14 15">Amino-acid biosynthesis; L-leucine biosynthesis; L-leucine from 3-methyl-2-oxobutanoate: step 3/4.</text>
</comment>
<dbReference type="PANTHER" id="PTHR42979">
    <property type="entry name" value="3-ISOPROPYLMALATE DEHYDROGENASE"/>
    <property type="match status" value="1"/>
</dbReference>
<comment type="cofactor">
    <cofactor evidence="2">
        <name>Mn(2+)</name>
        <dbReference type="ChEBI" id="CHEBI:29035"/>
    </cofactor>
</comment>
<dbReference type="InterPro" id="IPR019818">
    <property type="entry name" value="IsoCit/isopropylmalate_DH_CS"/>
</dbReference>
<evidence type="ECO:0000259" key="16">
    <source>
        <dbReference type="SMART" id="SM01329"/>
    </source>
</evidence>
<dbReference type="GO" id="GO:0005829">
    <property type="term" value="C:cytosol"/>
    <property type="evidence" value="ECO:0007669"/>
    <property type="project" value="TreeGrafter"/>
</dbReference>
<evidence type="ECO:0000256" key="6">
    <source>
        <dbReference type="ARBA" id="ARBA00022430"/>
    </source>
</evidence>
<gene>
    <name evidence="14 17" type="primary">leuB</name>
    <name evidence="17" type="ORF">DBW96_00290</name>
</gene>
<evidence type="ECO:0000256" key="7">
    <source>
        <dbReference type="ARBA" id="ARBA00022605"/>
    </source>
</evidence>
<evidence type="ECO:0000256" key="9">
    <source>
        <dbReference type="ARBA" id="ARBA00022842"/>
    </source>
</evidence>
<keyword evidence="12 14" id="KW-0464">Manganese</keyword>
<organism evidence="17 18">
    <name type="scientific">SAR86 cluster bacterium</name>
    <dbReference type="NCBI Taxonomy" id="2030880"/>
    <lineage>
        <taxon>Bacteria</taxon>
        <taxon>Pseudomonadati</taxon>
        <taxon>Pseudomonadota</taxon>
        <taxon>Gammaproteobacteria</taxon>
        <taxon>SAR86 cluster</taxon>
    </lineage>
</organism>
<evidence type="ECO:0000256" key="8">
    <source>
        <dbReference type="ARBA" id="ARBA00022723"/>
    </source>
</evidence>
<evidence type="ECO:0000256" key="11">
    <source>
        <dbReference type="ARBA" id="ARBA00023027"/>
    </source>
</evidence>
<evidence type="ECO:0000256" key="2">
    <source>
        <dbReference type="ARBA" id="ARBA00001936"/>
    </source>
</evidence>
<feature type="binding site" evidence="14">
    <location>
        <position position="251"/>
    </location>
    <ligand>
        <name>Mg(2+)</name>
        <dbReference type="ChEBI" id="CHEBI:18420"/>
    </ligand>
</feature>
<evidence type="ECO:0000313" key="18">
    <source>
        <dbReference type="Proteomes" id="UP000253307"/>
    </source>
</evidence>
<evidence type="ECO:0000256" key="1">
    <source>
        <dbReference type="ARBA" id="ARBA00000624"/>
    </source>
</evidence>
<feature type="binding site" evidence="14">
    <location>
        <position position="247"/>
    </location>
    <ligand>
        <name>Mg(2+)</name>
        <dbReference type="ChEBI" id="CHEBI:18420"/>
    </ligand>
</feature>
<proteinExistence type="inferred from homology"/>
<dbReference type="Pfam" id="PF00180">
    <property type="entry name" value="Iso_dh"/>
    <property type="match status" value="1"/>
</dbReference>
<evidence type="ECO:0000256" key="3">
    <source>
        <dbReference type="ARBA" id="ARBA00004762"/>
    </source>
</evidence>
<sequence>MKKILALPGDGIGAEVMESALEILDYLMTRDNLDLRVNHKSVGGTSYEEHGLPITDEALSLAKDSDAILFGAVGSPKWDSLEWDKRPEQALLTLRKELDLFANLRPAFLFNELADASSLKKEVIENLDILIVRELTGGLYFGEPRGIDKSVTPAFGFNTMRYDAYEINRIAKIAFEASQKRKNKVCSVDKANVLEVSRFWRETVSDLHNKDFSSQELSHMLADNAAMQLVIDPNQFDVILASNLFGDILSDIAATLTGSIGMLPSASLNEKNVGMYEPCHGSAPDIAGKDLANPLAMILSLSMAFRYSLNLDGLADELDKAVRCLISNGARTRDIANESPFLKTSEVAKELIEILK</sequence>
<evidence type="ECO:0000313" key="17">
    <source>
        <dbReference type="EMBL" id="RCL42879.1"/>
    </source>
</evidence>
<dbReference type="NCBIfam" id="TIGR00169">
    <property type="entry name" value="leuB"/>
    <property type="match status" value="1"/>
</dbReference>
<dbReference type="InterPro" id="IPR004429">
    <property type="entry name" value="Isopropylmalate_DH"/>
</dbReference>
<evidence type="ECO:0000256" key="15">
    <source>
        <dbReference type="RuleBase" id="RU004445"/>
    </source>
</evidence>
<feature type="binding site" evidence="14">
    <location>
        <position position="95"/>
    </location>
    <ligand>
        <name>substrate</name>
    </ligand>
</feature>
<evidence type="ECO:0000256" key="10">
    <source>
        <dbReference type="ARBA" id="ARBA00023002"/>
    </source>
</evidence>
<dbReference type="GO" id="GO:0009098">
    <property type="term" value="P:L-leucine biosynthetic process"/>
    <property type="evidence" value="ECO:0007669"/>
    <property type="project" value="UniProtKB-UniRule"/>
</dbReference>
<evidence type="ECO:0000256" key="13">
    <source>
        <dbReference type="ARBA" id="ARBA00023304"/>
    </source>
</evidence>
<keyword evidence="9 14" id="KW-0460">Magnesium</keyword>
<comment type="caution">
    <text evidence="14">Lacks conserved residue(s) required for the propagation of feature annotation.</text>
</comment>
<comment type="similarity">
    <text evidence="4 14">Belongs to the isocitrate and isopropylmalate dehydrogenases family. LeuB type 1 subfamily.</text>
</comment>
<reference evidence="17 18" key="1">
    <citation type="journal article" date="2018" name="Microbiome">
        <title>Fine metagenomic profile of the Mediterranean stratified and mixed water columns revealed by assembly and recruitment.</title>
        <authorList>
            <person name="Haro-Moreno J.M."/>
            <person name="Lopez-Perez M."/>
            <person name="De La Torre J.R."/>
            <person name="Picazo A."/>
            <person name="Camacho A."/>
            <person name="Rodriguez-Valera F."/>
        </authorList>
    </citation>
    <scope>NUCLEOTIDE SEQUENCE [LARGE SCALE GENOMIC DNA]</scope>
    <source>
        <strain evidence="17">MED-G82</strain>
    </source>
</reference>
<feature type="site" description="Important for catalysis" evidence="14">
    <location>
        <position position="190"/>
    </location>
</feature>
<comment type="subcellular location">
    <subcellularLocation>
        <location evidence="14">Cytoplasm</location>
    </subcellularLocation>
</comment>
<dbReference type="PROSITE" id="PS00470">
    <property type="entry name" value="IDH_IMDH"/>
    <property type="match status" value="1"/>
</dbReference>
<name>A0A368BZW6_9GAMM</name>
<keyword evidence="11 14" id="KW-0520">NAD</keyword>
<dbReference type="Proteomes" id="UP000253307">
    <property type="component" value="Unassembled WGS sequence"/>
</dbReference>
<comment type="caution">
    <text evidence="17">The sequence shown here is derived from an EMBL/GenBank/DDBJ whole genome shotgun (WGS) entry which is preliminary data.</text>
</comment>
<dbReference type="SMART" id="SM01329">
    <property type="entry name" value="Iso_dh"/>
    <property type="match status" value="1"/>
</dbReference>
<dbReference type="SUPFAM" id="SSF53659">
    <property type="entry name" value="Isocitrate/Isopropylmalate dehydrogenase-like"/>
    <property type="match status" value="1"/>
</dbReference>
<comment type="function">
    <text evidence="14 15">Catalyzes the oxidation of 3-carboxy-2-hydroxy-4-methylpentanoate (3-isopropylmalate) to 3-carboxy-4-methyl-2-oxopentanoate. The product decarboxylates to 4-methyl-2 oxopentanoate.</text>
</comment>
<feature type="binding site" evidence="14">
    <location>
        <begin position="281"/>
        <end position="293"/>
    </location>
    <ligand>
        <name>NAD(+)</name>
        <dbReference type="ChEBI" id="CHEBI:57540"/>
    </ligand>
</feature>
<evidence type="ECO:0000256" key="5">
    <source>
        <dbReference type="ARBA" id="ARBA00011738"/>
    </source>
</evidence>
<dbReference type="GO" id="GO:0003862">
    <property type="term" value="F:3-isopropylmalate dehydrogenase activity"/>
    <property type="evidence" value="ECO:0007669"/>
    <property type="project" value="UniProtKB-UniRule"/>
</dbReference>
<dbReference type="GO" id="GO:0000287">
    <property type="term" value="F:magnesium ion binding"/>
    <property type="evidence" value="ECO:0007669"/>
    <property type="project" value="InterPro"/>
</dbReference>
<feature type="domain" description="Isopropylmalate dehydrogenase-like" evidence="16">
    <location>
        <begin position="3"/>
        <end position="351"/>
    </location>
</feature>
<dbReference type="GO" id="GO:0051287">
    <property type="term" value="F:NAD binding"/>
    <property type="evidence" value="ECO:0007669"/>
    <property type="project" value="InterPro"/>
</dbReference>
<evidence type="ECO:0000256" key="14">
    <source>
        <dbReference type="HAMAP-Rule" id="MF_01033"/>
    </source>
</evidence>
<protein>
    <recommendedName>
        <fullName evidence="14">3-isopropylmalate dehydrogenase</fullName>
        <ecNumber evidence="14">1.1.1.85</ecNumber>
    </recommendedName>
    <alternativeName>
        <fullName evidence="14">3-IPM-DH</fullName>
    </alternativeName>
    <alternativeName>
        <fullName evidence="14">Beta-IPM dehydrogenase</fullName>
        <shortName evidence="14">IMDH</shortName>
    </alternativeName>
</protein>
<keyword evidence="6 14" id="KW-0432">Leucine biosynthesis</keyword>
<feature type="site" description="Important for catalysis" evidence="14">
    <location>
        <position position="140"/>
    </location>
</feature>
<evidence type="ECO:0000256" key="12">
    <source>
        <dbReference type="ARBA" id="ARBA00023211"/>
    </source>
</evidence>
<feature type="binding site" evidence="14">
    <location>
        <position position="223"/>
    </location>
    <ligand>
        <name>substrate</name>
    </ligand>
</feature>
<feature type="binding site" evidence="14">
    <location>
        <position position="105"/>
    </location>
    <ligand>
        <name>substrate</name>
    </ligand>
</feature>
<comment type="catalytic activity">
    <reaction evidence="1 14 15">
        <text>(2R,3S)-3-isopropylmalate + NAD(+) = 4-methyl-2-oxopentanoate + CO2 + NADH</text>
        <dbReference type="Rhea" id="RHEA:32271"/>
        <dbReference type="ChEBI" id="CHEBI:16526"/>
        <dbReference type="ChEBI" id="CHEBI:17865"/>
        <dbReference type="ChEBI" id="CHEBI:35121"/>
        <dbReference type="ChEBI" id="CHEBI:57540"/>
        <dbReference type="ChEBI" id="CHEBI:57945"/>
        <dbReference type="EC" id="1.1.1.85"/>
    </reaction>
</comment>
<keyword evidence="14" id="KW-0963">Cytoplasm</keyword>
<dbReference type="InterPro" id="IPR024084">
    <property type="entry name" value="IsoPropMal-DH-like_dom"/>
</dbReference>
<dbReference type="EC" id="1.1.1.85" evidence="14"/>
<dbReference type="PANTHER" id="PTHR42979:SF1">
    <property type="entry name" value="3-ISOPROPYLMALATE DEHYDROGENASE"/>
    <property type="match status" value="1"/>
</dbReference>
<dbReference type="AlphaFoldDB" id="A0A368BZW6"/>
<keyword evidence="8 14" id="KW-0479">Metal-binding</keyword>
<keyword evidence="10 14" id="KW-0560">Oxidoreductase</keyword>